<dbReference type="InterPro" id="IPR005013">
    <property type="entry name" value="DDOST_48_kDa_subunit"/>
</dbReference>
<dbReference type="PANTHER" id="PTHR10830">
    <property type="entry name" value="DOLICHYL-DIPHOSPHOOLIGOSACCHARIDE--PROTEIN GLYCOSYLTRANSFERASE 48 KDA SUBUNIT"/>
    <property type="match status" value="1"/>
</dbReference>
<evidence type="ECO:0000256" key="8">
    <source>
        <dbReference type="RuleBase" id="RU361142"/>
    </source>
</evidence>
<evidence type="ECO:0000259" key="9">
    <source>
        <dbReference type="Pfam" id="PF03345"/>
    </source>
</evidence>
<name>A0A8H7Q2N9_MORIS</name>
<keyword evidence="7 8" id="KW-0472">Membrane</keyword>
<evidence type="ECO:0000256" key="6">
    <source>
        <dbReference type="ARBA" id="ARBA00022989"/>
    </source>
</evidence>
<evidence type="ECO:0000313" key="12">
    <source>
        <dbReference type="Proteomes" id="UP000654370"/>
    </source>
</evidence>
<dbReference type="Pfam" id="PF03345">
    <property type="entry name" value="OST48_N"/>
    <property type="match status" value="1"/>
</dbReference>
<keyword evidence="5 8" id="KW-0256">Endoplasmic reticulum</keyword>
<comment type="function">
    <text evidence="8">Subunit of the oligosaccharyl transferase (OST) complex that catalyzes the initial transfer of a defined glycan (Glc(3)Man(9)GlcNAc(2) in eukaryotes) from the lipid carrier dolichol-pyrophosphate to an asparagine residue within an Asn-X-Ser/Thr consensus motif in nascent polypeptide chains, the first step in protein N-glycosylation. N-glycosylation occurs cotranslationally and the complex associates with the Sec61 complex at the channel-forming translocon complex that mediates protein translocation across the endoplasmic reticulum (ER).</text>
</comment>
<keyword evidence="12" id="KW-1185">Reference proteome</keyword>
<reference evidence="11" key="1">
    <citation type="submission" date="2020-12" db="EMBL/GenBank/DDBJ databases">
        <title>Metabolic potential, ecology and presence of endohyphal bacteria is reflected in genomic diversity of Mucoromycotina.</title>
        <authorList>
            <person name="Muszewska A."/>
            <person name="Okrasinska A."/>
            <person name="Steczkiewicz K."/>
            <person name="Drgas O."/>
            <person name="Orlowska M."/>
            <person name="Perlinska-Lenart U."/>
            <person name="Aleksandrzak-Piekarczyk T."/>
            <person name="Szatraj K."/>
            <person name="Zielenkiewicz U."/>
            <person name="Pilsyk S."/>
            <person name="Malc E."/>
            <person name="Mieczkowski P."/>
            <person name="Kruszewska J.S."/>
            <person name="Biernat P."/>
            <person name="Pawlowska J."/>
        </authorList>
    </citation>
    <scope>NUCLEOTIDE SEQUENCE</scope>
    <source>
        <strain evidence="11">WA0000067209</strain>
    </source>
</reference>
<dbReference type="Pfam" id="PF12014">
    <property type="entry name" value="Cyclin_D1_bind"/>
    <property type="match status" value="1"/>
</dbReference>
<feature type="domain" description="OST48 middle" evidence="10">
    <location>
        <begin position="566"/>
        <end position="708"/>
    </location>
</feature>
<comment type="caution">
    <text evidence="11">The sequence shown here is derived from an EMBL/GenBank/DDBJ whole genome shotgun (WGS) entry which is preliminary data.</text>
</comment>
<dbReference type="InterPro" id="IPR055457">
    <property type="entry name" value="OST48_N"/>
</dbReference>
<dbReference type="InterPro" id="IPR055459">
    <property type="entry name" value="OST48_MD"/>
</dbReference>
<keyword evidence="4 8" id="KW-0812">Transmembrane</keyword>
<evidence type="ECO:0000256" key="2">
    <source>
        <dbReference type="ARBA" id="ARBA00004922"/>
    </source>
</evidence>
<dbReference type="EMBL" id="JAEPQZ010000002">
    <property type="protein sequence ID" value="KAG2184832.1"/>
    <property type="molecule type" value="Genomic_DNA"/>
</dbReference>
<dbReference type="OrthoDB" id="29105at2759"/>
<keyword evidence="6 8" id="KW-1133">Transmembrane helix</keyword>
<dbReference type="Proteomes" id="UP000654370">
    <property type="component" value="Unassembled WGS sequence"/>
</dbReference>
<dbReference type="PANTHER" id="PTHR10830:SF0">
    <property type="entry name" value="DOLICHYL-DIPHOSPHOOLIGOSACCHARIDE--PROTEIN GLYCOSYLTRANSFERASE 48 KDA SUBUNIT"/>
    <property type="match status" value="1"/>
</dbReference>
<protein>
    <recommendedName>
        <fullName evidence="8">Dolichyl-diphosphooligosaccharide--protein glycosyltransferase subunit WBP1</fullName>
        <shortName evidence="8">Oligosaccharyl transferase subunit WBP1</shortName>
    </recommendedName>
</protein>
<dbReference type="Pfam" id="PF23358">
    <property type="entry name" value="OST48_MD"/>
    <property type="match status" value="1"/>
</dbReference>
<proteinExistence type="inferred from homology"/>
<comment type="subunit">
    <text evidence="8">Component of the oligosaccharyltransferase (OST) complex.</text>
</comment>
<dbReference type="UniPathway" id="UPA00378"/>
<evidence type="ECO:0000256" key="1">
    <source>
        <dbReference type="ARBA" id="ARBA00004479"/>
    </source>
</evidence>
<dbReference type="GO" id="GO:0018279">
    <property type="term" value="P:protein N-linked glycosylation via asparagine"/>
    <property type="evidence" value="ECO:0007669"/>
    <property type="project" value="UniProtKB-UniRule"/>
</dbReference>
<feature type="transmembrane region" description="Helical" evidence="8">
    <location>
        <begin position="686"/>
        <end position="709"/>
    </location>
</feature>
<sequence>MLGYWAKSASIRGSLIQAQEHQPEPVNTWSFDPGVVIVNPRIDLKGHELFRIDLKGGNTHISIPHNTFHQDDIDVVSCAFEEHDSCPYLWQSVRRSSVTKTTPLNGTDEPKPTGPKCTQKAFTFVFNQIASRSPTAHPKVTHTNIHYSTTRLFSWMSNANARLDNAPRFVKLNPFISRMHDPVQLADFNTSIRKQLPLDIKQRASKQFPEGLFKCYYGSHGLEYLIVRHDHENHSLTCYKVTGDMNIPRSEISWMVPDTRYSLRICTEQEFDSAEAYEALGHVAYQGFTGDRMIPAESAAVLLSVTVTDAKSLTGDRVLVLLDNVESAGSYNKLWSTLQDRDYDLTFSTPQNQTDALLVMGRKHYDHIIHFAPETKVPKESHFSNQAMVKFVEMGGNILVGLTSNTGEQMRDFVREFDVELDSRNHRVFDDEHFISKLDNGAHDTISTKSIVSPKSIVDEIDTPILFRGIGHRVGKIPLVSRVLVAENGAYTGEVGDSKEDDRVVELVSAMQARNNARVTIAGSLDMFSDSFLEAPVKSGNEEFVKELSRWTFQEKSVLKVHDHRHHKDGETHVSESYRIKDNITYTVEISEYNGDSWAPYHASDIQLEIIMLDPYIRTALHEAHVAPEHHFARYKVHTTLPDVYGVFTFKINYKRPGLTYLTVEDVVAIRPFRHDEYPRFLSAAYPYYTAVGSMIVGFLVFSGAWLATWGSRDEIQFKETAASKK</sequence>
<accession>A0A8H7Q2N9</accession>
<comment type="similarity">
    <text evidence="3 8">Belongs to the DDOST 48 kDa subunit family.</text>
</comment>
<evidence type="ECO:0000256" key="5">
    <source>
        <dbReference type="ARBA" id="ARBA00022824"/>
    </source>
</evidence>
<evidence type="ECO:0000256" key="3">
    <source>
        <dbReference type="ARBA" id="ARBA00008743"/>
    </source>
</evidence>
<organism evidence="11 12">
    <name type="scientific">Mortierella isabellina</name>
    <name type="common">Filamentous fungus</name>
    <name type="synonym">Umbelopsis isabellina</name>
    <dbReference type="NCBI Taxonomy" id="91625"/>
    <lineage>
        <taxon>Eukaryota</taxon>
        <taxon>Fungi</taxon>
        <taxon>Fungi incertae sedis</taxon>
        <taxon>Mucoromycota</taxon>
        <taxon>Mucoromycotina</taxon>
        <taxon>Umbelopsidomycetes</taxon>
        <taxon>Umbelopsidales</taxon>
        <taxon>Umbelopsidaceae</taxon>
        <taxon>Umbelopsis</taxon>
    </lineage>
</organism>
<evidence type="ECO:0000259" key="10">
    <source>
        <dbReference type="Pfam" id="PF23358"/>
    </source>
</evidence>
<comment type="pathway">
    <text evidence="2 8">Protein modification; protein glycosylation.</text>
</comment>
<evidence type="ECO:0000256" key="7">
    <source>
        <dbReference type="ARBA" id="ARBA00023136"/>
    </source>
</evidence>
<comment type="subcellular location">
    <subcellularLocation>
        <location evidence="8">Endoplasmic reticulum membrane</location>
        <topology evidence="8">Single-pass type I membrane protein</topology>
    </subcellularLocation>
    <subcellularLocation>
        <location evidence="1">Membrane</location>
        <topology evidence="1">Single-pass type I membrane protein</topology>
    </subcellularLocation>
</comment>
<gene>
    <name evidence="11" type="ORF">INT43_000745</name>
</gene>
<evidence type="ECO:0000256" key="4">
    <source>
        <dbReference type="ARBA" id="ARBA00022692"/>
    </source>
</evidence>
<feature type="domain" description="OST48 N-terminal" evidence="9">
    <location>
        <begin position="317"/>
        <end position="552"/>
    </location>
</feature>
<evidence type="ECO:0000313" key="11">
    <source>
        <dbReference type="EMBL" id="KAG2184832.1"/>
    </source>
</evidence>
<dbReference type="AlphaFoldDB" id="A0A8H7Q2N9"/>
<dbReference type="GO" id="GO:0008250">
    <property type="term" value="C:oligosaccharyltransferase complex"/>
    <property type="evidence" value="ECO:0007669"/>
    <property type="project" value="TreeGrafter"/>
</dbReference>